<reference evidence="3" key="1">
    <citation type="journal article" date="2019" name="Int. J. Syst. Evol. Microbiol.">
        <title>The Global Catalogue of Microorganisms (GCM) 10K type strain sequencing project: providing services to taxonomists for standard genome sequencing and annotation.</title>
        <authorList>
            <consortium name="The Broad Institute Genomics Platform"/>
            <consortium name="The Broad Institute Genome Sequencing Center for Infectious Disease"/>
            <person name="Wu L."/>
            <person name="Ma J."/>
        </authorList>
    </citation>
    <scope>NUCLEOTIDE SEQUENCE [LARGE SCALE GENOMIC DNA]</scope>
    <source>
        <strain evidence="3">NBRC 106348</strain>
    </source>
</reference>
<dbReference type="RefSeq" id="WP_284292657.1">
    <property type="nucleotide sequence ID" value="NZ_BSUK01000001.1"/>
</dbReference>
<sequence>MSSYVDWSALGQVVLASVLVGAGLPALFALGLRGVFQAEGRIEERGSAGGDGSDVALAPPRRVLGTVTAVVCFVVVLAAVVGGIVLIVRS</sequence>
<comment type="caution">
    <text evidence="2">The sequence shown here is derived from an EMBL/GenBank/DDBJ whole genome shotgun (WGS) entry which is preliminary data.</text>
</comment>
<protein>
    <submittedName>
        <fullName evidence="2">Uncharacterized protein</fullName>
    </submittedName>
</protein>
<name>A0ABQ6HZ65_9MICO</name>
<keyword evidence="3" id="KW-1185">Reference proteome</keyword>
<dbReference type="Proteomes" id="UP001157091">
    <property type="component" value="Unassembled WGS sequence"/>
</dbReference>
<feature type="transmembrane region" description="Helical" evidence="1">
    <location>
        <begin position="63"/>
        <end position="88"/>
    </location>
</feature>
<keyword evidence="1" id="KW-0812">Transmembrane</keyword>
<dbReference type="EMBL" id="BSUK01000001">
    <property type="protein sequence ID" value="GMA23697.1"/>
    <property type="molecule type" value="Genomic_DNA"/>
</dbReference>
<keyword evidence="1" id="KW-0472">Membrane</keyword>
<feature type="transmembrane region" description="Helical" evidence="1">
    <location>
        <begin position="12"/>
        <end position="32"/>
    </location>
</feature>
<gene>
    <name evidence="2" type="ORF">GCM10025864_14560</name>
</gene>
<keyword evidence="1" id="KW-1133">Transmembrane helix</keyword>
<evidence type="ECO:0000313" key="3">
    <source>
        <dbReference type="Proteomes" id="UP001157091"/>
    </source>
</evidence>
<evidence type="ECO:0000256" key="1">
    <source>
        <dbReference type="SAM" id="Phobius"/>
    </source>
</evidence>
<organism evidence="2 3">
    <name type="scientific">Luteimicrobium album</name>
    <dbReference type="NCBI Taxonomy" id="1054550"/>
    <lineage>
        <taxon>Bacteria</taxon>
        <taxon>Bacillati</taxon>
        <taxon>Actinomycetota</taxon>
        <taxon>Actinomycetes</taxon>
        <taxon>Micrococcales</taxon>
        <taxon>Luteimicrobium</taxon>
    </lineage>
</organism>
<proteinExistence type="predicted"/>
<accession>A0ABQ6HZ65</accession>
<evidence type="ECO:0000313" key="2">
    <source>
        <dbReference type="EMBL" id="GMA23697.1"/>
    </source>
</evidence>